<dbReference type="GO" id="GO:0005829">
    <property type="term" value="C:cytosol"/>
    <property type="evidence" value="ECO:0007669"/>
    <property type="project" value="TreeGrafter"/>
</dbReference>
<dbReference type="PANTHER" id="PTHR19384:SF17">
    <property type="entry name" value="NADPH--CYTOCHROME P450 REDUCTASE"/>
    <property type="match status" value="1"/>
</dbReference>
<evidence type="ECO:0000259" key="5">
    <source>
        <dbReference type="Pfam" id="PF00175"/>
    </source>
</evidence>
<reference evidence="6 7" key="1">
    <citation type="submission" date="2016-09" db="EMBL/GenBank/DDBJ databases">
        <title>Extensive genetic diversity and differential bi-allelic expression allows diatom success in the polar Southern Ocean.</title>
        <authorList>
            <consortium name="DOE Joint Genome Institute"/>
            <person name="Mock T."/>
            <person name="Otillar R.P."/>
            <person name="Strauss J."/>
            <person name="Dupont C."/>
            <person name="Frickenhaus S."/>
            <person name="Maumus F."/>
            <person name="Mcmullan M."/>
            <person name="Sanges R."/>
            <person name="Schmutz J."/>
            <person name="Toseland A."/>
            <person name="Valas R."/>
            <person name="Veluchamy A."/>
            <person name="Ward B.J."/>
            <person name="Allen A."/>
            <person name="Barry K."/>
            <person name="Falciatore A."/>
            <person name="Ferrante M."/>
            <person name="Fortunato A.E."/>
            <person name="Gloeckner G."/>
            <person name="Gruber A."/>
            <person name="Hipkin R."/>
            <person name="Janech M."/>
            <person name="Kroth P."/>
            <person name="Leese F."/>
            <person name="Lindquist E."/>
            <person name="Lyon B.R."/>
            <person name="Martin J."/>
            <person name="Mayer C."/>
            <person name="Parker M."/>
            <person name="Quesneville H."/>
            <person name="Raymond J."/>
            <person name="Uhlig C."/>
            <person name="Valentin K.U."/>
            <person name="Worden A.Z."/>
            <person name="Armbrust E.V."/>
            <person name="Bowler C."/>
            <person name="Green B."/>
            <person name="Moulton V."/>
            <person name="Van Oosterhout C."/>
            <person name="Grigoriev I."/>
        </authorList>
    </citation>
    <scope>NUCLEOTIDE SEQUENCE [LARGE SCALE GENOMIC DNA]</scope>
    <source>
        <strain evidence="6 7">CCMP1102</strain>
    </source>
</reference>
<dbReference type="InParanoid" id="A0A1E7FT79"/>
<dbReference type="Pfam" id="PF00175">
    <property type="entry name" value="NAD_binding_1"/>
    <property type="match status" value="1"/>
</dbReference>
<dbReference type="PANTHER" id="PTHR19384">
    <property type="entry name" value="NITRIC OXIDE SYNTHASE-RELATED"/>
    <property type="match status" value="1"/>
</dbReference>
<dbReference type="AlphaFoldDB" id="A0A1E7FT79"/>
<feature type="domain" description="Oxidoreductase FAD/NAD(P)-binding" evidence="5">
    <location>
        <begin position="26"/>
        <end position="113"/>
    </location>
</feature>
<gene>
    <name evidence="6" type="ORF">FRACYDRAFT_267910</name>
</gene>
<dbReference type="EMBL" id="KV784354">
    <property type="protein sequence ID" value="OEU21358.1"/>
    <property type="molecule type" value="Genomic_DNA"/>
</dbReference>
<keyword evidence="7" id="KW-1185">Reference proteome</keyword>
<comment type="cofactor">
    <cofactor evidence="1">
        <name>FAD</name>
        <dbReference type="ChEBI" id="CHEBI:57692"/>
    </cofactor>
</comment>
<dbReference type="GO" id="GO:0010181">
    <property type="term" value="F:FMN binding"/>
    <property type="evidence" value="ECO:0007669"/>
    <property type="project" value="TreeGrafter"/>
</dbReference>
<name>A0A1E7FT79_9STRA</name>
<dbReference type="OrthoDB" id="1856718at2759"/>
<evidence type="ECO:0000313" key="7">
    <source>
        <dbReference type="Proteomes" id="UP000095751"/>
    </source>
</evidence>
<dbReference type="SUPFAM" id="SSF52343">
    <property type="entry name" value="Ferredoxin reductase-like, C-terminal NADP-linked domain"/>
    <property type="match status" value="1"/>
</dbReference>
<organism evidence="6 7">
    <name type="scientific">Fragilariopsis cylindrus CCMP1102</name>
    <dbReference type="NCBI Taxonomy" id="635003"/>
    <lineage>
        <taxon>Eukaryota</taxon>
        <taxon>Sar</taxon>
        <taxon>Stramenopiles</taxon>
        <taxon>Ochrophyta</taxon>
        <taxon>Bacillariophyta</taxon>
        <taxon>Bacillariophyceae</taxon>
        <taxon>Bacillariophycidae</taxon>
        <taxon>Bacillariales</taxon>
        <taxon>Bacillariaceae</taxon>
        <taxon>Fragilariopsis</taxon>
    </lineage>
</organism>
<dbReference type="InterPro" id="IPR001433">
    <property type="entry name" value="OxRdtase_FAD/NAD-bd"/>
</dbReference>
<evidence type="ECO:0000256" key="4">
    <source>
        <dbReference type="ARBA" id="ARBA00023797"/>
    </source>
</evidence>
<sequence length="160" mass="17829">MGFLAHRKALMASSASADVGSNEKSSVGSVEVFFGCRYAKHDYLYQEELQTFQNDDVIDHLHTAFSRDDPTGKKIYVQNLMTDESERLVDTIIHGKGIVYVCGDGNHMGRDVQATIAKLISPHLQTATSTTTTTTNEIDIGKSYLEEMKSEGRFLMDIWS</sequence>
<dbReference type="Gene3D" id="3.40.50.80">
    <property type="entry name" value="Nucleotide-binding domain of ferredoxin-NADP reductase (FNR) module"/>
    <property type="match status" value="1"/>
</dbReference>
<dbReference type="GO" id="GO:0050660">
    <property type="term" value="F:flavin adenine dinucleotide binding"/>
    <property type="evidence" value="ECO:0007669"/>
    <property type="project" value="TreeGrafter"/>
</dbReference>
<dbReference type="InterPro" id="IPR001709">
    <property type="entry name" value="Flavoprot_Pyr_Nucl_cyt_Rdtase"/>
</dbReference>
<keyword evidence="3" id="KW-0274">FAD</keyword>
<evidence type="ECO:0000256" key="3">
    <source>
        <dbReference type="ARBA" id="ARBA00022827"/>
    </source>
</evidence>
<dbReference type="KEGG" id="fcy:FRACYDRAFT_267910"/>
<accession>A0A1E7FT79</accession>
<dbReference type="Proteomes" id="UP000095751">
    <property type="component" value="Unassembled WGS sequence"/>
</dbReference>
<dbReference type="PRINTS" id="PR00371">
    <property type="entry name" value="FPNCR"/>
</dbReference>
<dbReference type="GO" id="GO:0003958">
    <property type="term" value="F:NADPH-hemoprotein reductase activity"/>
    <property type="evidence" value="ECO:0007669"/>
    <property type="project" value="UniProtKB-EC"/>
</dbReference>
<proteinExistence type="predicted"/>
<dbReference type="InterPro" id="IPR039261">
    <property type="entry name" value="FNR_nucleotide-bd"/>
</dbReference>
<evidence type="ECO:0000256" key="1">
    <source>
        <dbReference type="ARBA" id="ARBA00001974"/>
    </source>
</evidence>
<protein>
    <recommendedName>
        <fullName evidence="4">NADPH--hemoprotein reductase</fullName>
        <ecNumber evidence="4">1.6.2.4</ecNumber>
    </recommendedName>
</protein>
<dbReference type="EC" id="1.6.2.4" evidence="4"/>
<keyword evidence="2" id="KW-0285">Flavoprotein</keyword>
<evidence type="ECO:0000313" key="6">
    <source>
        <dbReference type="EMBL" id="OEU21358.1"/>
    </source>
</evidence>
<evidence type="ECO:0000256" key="2">
    <source>
        <dbReference type="ARBA" id="ARBA00022630"/>
    </source>
</evidence>